<dbReference type="RefSeq" id="WP_028597347.1">
    <property type="nucleotide sequence ID" value="NZ_BIMM01000107.1"/>
</dbReference>
<dbReference type="Proteomes" id="UP000234789">
    <property type="component" value="Unassembled WGS sequence"/>
</dbReference>
<name>A0A2N5N708_9BACL</name>
<keyword evidence="3" id="KW-1185">Reference proteome</keyword>
<dbReference type="InterPro" id="IPR052573">
    <property type="entry name" value="DnaJ_C_subfamily_28"/>
</dbReference>
<dbReference type="PANTHER" id="PTHR39158:SF1">
    <property type="entry name" value="DNAJ HOMOLOG SUBFAMILY C MEMBER 28"/>
    <property type="match status" value="1"/>
</dbReference>
<sequence length="128" mass="14537">MDFLYRIAEEKIREAMERGEFEGLAGKGRPLELDDLAHVPEELRAGYRMLKNAGMVPEEVQLSRDIASLNGLLALCRDEEERRSLGQQLSLKRMRLQALSGSRGWDHLAAHAEYGAKIREKLEGESEQ</sequence>
<dbReference type="Pfam" id="PF09350">
    <property type="entry name" value="DJC28_CD"/>
    <property type="match status" value="1"/>
</dbReference>
<dbReference type="AlphaFoldDB" id="A0A2N5N708"/>
<evidence type="ECO:0000313" key="3">
    <source>
        <dbReference type="Proteomes" id="UP000234789"/>
    </source>
</evidence>
<gene>
    <name evidence="2" type="ORF">B8V81_4534</name>
</gene>
<proteinExistence type="predicted"/>
<dbReference type="PANTHER" id="PTHR39158">
    <property type="entry name" value="OS08G0560600 PROTEIN"/>
    <property type="match status" value="1"/>
</dbReference>
<organism evidence="2 3">
    <name type="scientific">Paenibacillus pasadenensis</name>
    <dbReference type="NCBI Taxonomy" id="217090"/>
    <lineage>
        <taxon>Bacteria</taxon>
        <taxon>Bacillati</taxon>
        <taxon>Bacillota</taxon>
        <taxon>Bacilli</taxon>
        <taxon>Bacillales</taxon>
        <taxon>Paenibacillaceae</taxon>
        <taxon>Paenibacillus</taxon>
    </lineage>
</organism>
<dbReference type="EMBL" id="NFEZ01000004">
    <property type="protein sequence ID" value="PLT46103.1"/>
    <property type="molecule type" value="Genomic_DNA"/>
</dbReference>
<reference evidence="2 3" key="1">
    <citation type="submission" date="2017-05" db="EMBL/GenBank/DDBJ databases">
        <title>Functional genome analysis of Paenibacillus pasadenensis strain R16: insights on endophytic life style and antifungal activity.</title>
        <authorList>
            <person name="Passera A."/>
            <person name="Marcolungo L."/>
            <person name="Casati P."/>
            <person name="Brasca M."/>
            <person name="Quaglino F."/>
            <person name="Delledonne M."/>
        </authorList>
    </citation>
    <scope>NUCLEOTIDE SEQUENCE [LARGE SCALE GENOMIC DNA]</scope>
    <source>
        <strain evidence="2 3">R16</strain>
    </source>
</reference>
<accession>A0A2N5N708</accession>
<dbReference type="InterPro" id="IPR018961">
    <property type="entry name" value="DnaJ_homolog_subfam-C_membr-28"/>
</dbReference>
<evidence type="ECO:0000313" key="2">
    <source>
        <dbReference type="EMBL" id="PLT46103.1"/>
    </source>
</evidence>
<dbReference type="OrthoDB" id="9798476at2"/>
<feature type="domain" description="DnaJ homologue subfamily C member 28 conserved" evidence="1">
    <location>
        <begin position="7"/>
        <end position="73"/>
    </location>
</feature>
<comment type="caution">
    <text evidence="2">The sequence shown here is derived from an EMBL/GenBank/DDBJ whole genome shotgun (WGS) entry which is preliminary data.</text>
</comment>
<evidence type="ECO:0000259" key="1">
    <source>
        <dbReference type="Pfam" id="PF09350"/>
    </source>
</evidence>
<protein>
    <recommendedName>
        <fullName evidence="1">DnaJ homologue subfamily C member 28 conserved domain-containing protein</fullName>
    </recommendedName>
</protein>